<gene>
    <name evidence="1" type="ORF">P154DRAFT_211311</name>
</gene>
<keyword evidence="2" id="KW-1185">Reference proteome</keyword>
<dbReference type="AlphaFoldDB" id="A0A6A5WEM1"/>
<evidence type="ECO:0000313" key="1">
    <source>
        <dbReference type="EMBL" id="KAF1999907.1"/>
    </source>
</evidence>
<dbReference type="EMBL" id="ML977592">
    <property type="protein sequence ID" value="KAF1999907.1"/>
    <property type="molecule type" value="Genomic_DNA"/>
</dbReference>
<protein>
    <submittedName>
        <fullName evidence="1">Uncharacterized protein</fullName>
    </submittedName>
</protein>
<proteinExistence type="predicted"/>
<sequence length="181" mass="20292">MTWGERMSGNSAWRQFGTPGRKFVRLHGSAYIISMRPKFDGRSPRLARRGCTCRLHASWGQRPCMNWESGKVETETLCQETKAGNAGRGKTRLLLHQSISHVCSPPECSCDDLVERARSSTRAAHEAPWRKTGLHHPWTARFTQCKKCSVNRTLRSAVPVGWPAASAGARRDDPASVRRHV</sequence>
<organism evidence="1 2">
    <name type="scientific">Amniculicola lignicola CBS 123094</name>
    <dbReference type="NCBI Taxonomy" id="1392246"/>
    <lineage>
        <taxon>Eukaryota</taxon>
        <taxon>Fungi</taxon>
        <taxon>Dikarya</taxon>
        <taxon>Ascomycota</taxon>
        <taxon>Pezizomycotina</taxon>
        <taxon>Dothideomycetes</taxon>
        <taxon>Pleosporomycetidae</taxon>
        <taxon>Pleosporales</taxon>
        <taxon>Amniculicolaceae</taxon>
        <taxon>Amniculicola</taxon>
    </lineage>
</organism>
<accession>A0A6A5WEM1</accession>
<reference evidence="1" key="1">
    <citation type="journal article" date="2020" name="Stud. Mycol.">
        <title>101 Dothideomycetes genomes: a test case for predicting lifestyles and emergence of pathogens.</title>
        <authorList>
            <person name="Haridas S."/>
            <person name="Albert R."/>
            <person name="Binder M."/>
            <person name="Bloem J."/>
            <person name="Labutti K."/>
            <person name="Salamov A."/>
            <person name="Andreopoulos B."/>
            <person name="Baker S."/>
            <person name="Barry K."/>
            <person name="Bills G."/>
            <person name="Bluhm B."/>
            <person name="Cannon C."/>
            <person name="Castanera R."/>
            <person name="Culley D."/>
            <person name="Daum C."/>
            <person name="Ezra D."/>
            <person name="Gonzalez J."/>
            <person name="Henrissat B."/>
            <person name="Kuo A."/>
            <person name="Liang C."/>
            <person name="Lipzen A."/>
            <person name="Lutzoni F."/>
            <person name="Magnuson J."/>
            <person name="Mondo S."/>
            <person name="Nolan M."/>
            <person name="Ohm R."/>
            <person name="Pangilinan J."/>
            <person name="Park H.-J."/>
            <person name="Ramirez L."/>
            <person name="Alfaro M."/>
            <person name="Sun H."/>
            <person name="Tritt A."/>
            <person name="Yoshinaga Y."/>
            <person name="Zwiers L.-H."/>
            <person name="Turgeon B."/>
            <person name="Goodwin S."/>
            <person name="Spatafora J."/>
            <person name="Crous P."/>
            <person name="Grigoriev I."/>
        </authorList>
    </citation>
    <scope>NUCLEOTIDE SEQUENCE</scope>
    <source>
        <strain evidence="1">CBS 123094</strain>
    </source>
</reference>
<dbReference type="Proteomes" id="UP000799779">
    <property type="component" value="Unassembled WGS sequence"/>
</dbReference>
<evidence type="ECO:0000313" key="2">
    <source>
        <dbReference type="Proteomes" id="UP000799779"/>
    </source>
</evidence>
<name>A0A6A5WEM1_9PLEO</name>